<keyword evidence="2" id="KW-1185">Reference proteome</keyword>
<proteinExistence type="predicted"/>
<comment type="caution">
    <text evidence="1">The sequence shown here is derived from an EMBL/GenBank/DDBJ whole genome shotgun (WGS) entry which is preliminary data.</text>
</comment>
<evidence type="ECO:0000313" key="1">
    <source>
        <dbReference type="EMBL" id="ROS05626.1"/>
    </source>
</evidence>
<evidence type="ECO:0000313" key="2">
    <source>
        <dbReference type="Proteomes" id="UP000275394"/>
    </source>
</evidence>
<dbReference type="EMBL" id="RKHR01000003">
    <property type="protein sequence ID" value="ROS05626.1"/>
    <property type="molecule type" value="Genomic_DNA"/>
</dbReference>
<dbReference type="AlphaFoldDB" id="A0A3N2E0K1"/>
<organism evidence="1 2">
    <name type="scientific">Sinobacterium caligoides</name>
    <dbReference type="NCBI Taxonomy" id="933926"/>
    <lineage>
        <taxon>Bacteria</taxon>
        <taxon>Pseudomonadati</taxon>
        <taxon>Pseudomonadota</taxon>
        <taxon>Gammaproteobacteria</taxon>
        <taxon>Cellvibrionales</taxon>
        <taxon>Spongiibacteraceae</taxon>
        <taxon>Sinobacterium</taxon>
    </lineage>
</organism>
<accession>A0A3N2E0K1</accession>
<sequence length="78" mass="8883">MSNDIHKQPLQAYSVGDSSWPMERCLVVFAFKGVDAKVLGSDHIEWENWLTLRAERRADLDHHLKSDASEAYIAPDLT</sequence>
<name>A0A3N2E0K1_9GAMM</name>
<protein>
    <submittedName>
        <fullName evidence="1">Uncharacterized protein</fullName>
    </submittedName>
</protein>
<dbReference type="RefSeq" id="WP_123711521.1">
    <property type="nucleotide sequence ID" value="NZ_RKHR01000003.1"/>
</dbReference>
<reference evidence="1 2" key="1">
    <citation type="submission" date="2018-11" db="EMBL/GenBank/DDBJ databases">
        <title>Genomic Encyclopedia of Type Strains, Phase IV (KMG-IV): sequencing the most valuable type-strain genomes for metagenomic binning, comparative biology and taxonomic classification.</title>
        <authorList>
            <person name="Goeker M."/>
        </authorList>
    </citation>
    <scope>NUCLEOTIDE SEQUENCE [LARGE SCALE GENOMIC DNA]</scope>
    <source>
        <strain evidence="1 2">DSM 100316</strain>
    </source>
</reference>
<gene>
    <name evidence="1" type="ORF">EDC56_1172</name>
</gene>
<dbReference type="Proteomes" id="UP000275394">
    <property type="component" value="Unassembled WGS sequence"/>
</dbReference>